<feature type="region of interest" description="Disordered" evidence="1">
    <location>
        <begin position="15"/>
        <end position="197"/>
    </location>
</feature>
<feature type="compositionally biased region" description="Polar residues" evidence="1">
    <location>
        <begin position="43"/>
        <end position="55"/>
    </location>
</feature>
<comment type="caution">
    <text evidence="2">The sequence shown here is derived from an EMBL/GenBank/DDBJ whole genome shotgun (WGS) entry which is preliminary data.</text>
</comment>
<protein>
    <submittedName>
        <fullName evidence="2">Uncharacterized protein</fullName>
    </submittedName>
</protein>
<name>A0A426WXE4_ENSVE</name>
<reference evidence="2 3" key="1">
    <citation type="journal article" date="2014" name="Agronomy (Basel)">
        <title>A Draft Genome Sequence for Ensete ventricosum, the Drought-Tolerant Tree Against Hunger.</title>
        <authorList>
            <person name="Harrison J."/>
            <person name="Moore K.A."/>
            <person name="Paszkiewicz K."/>
            <person name="Jones T."/>
            <person name="Grant M."/>
            <person name="Ambacheew D."/>
            <person name="Muzemil S."/>
            <person name="Studholme D.J."/>
        </authorList>
    </citation>
    <scope>NUCLEOTIDE SEQUENCE [LARGE SCALE GENOMIC DNA]</scope>
</reference>
<evidence type="ECO:0000313" key="2">
    <source>
        <dbReference type="EMBL" id="RRT31878.1"/>
    </source>
</evidence>
<dbReference type="Proteomes" id="UP000287651">
    <property type="component" value="Unassembled WGS sequence"/>
</dbReference>
<feature type="compositionally biased region" description="Basic and acidic residues" evidence="1">
    <location>
        <begin position="57"/>
        <end position="69"/>
    </location>
</feature>
<evidence type="ECO:0000313" key="3">
    <source>
        <dbReference type="Proteomes" id="UP000287651"/>
    </source>
</evidence>
<sequence>MLTWSPCHRALGQLAHRRGRPDVGSRSDASMGGVSGRIADLTQVRSTSPTWTYSRPDTGHGSRADRQSFLEDDDRPGVPFTRIQPRAVRNHGRGFPWPHQPGPSTSGYGADHNLIPTPARAYDDSPNGSPGGTIANGVASSPEQPVPLEVESPQPQVVEARAASLTPTPARSQSRSHNPIHIEPDFDTLSTDTADSPREQVRRVHQWLDEVQKEVIKSRGEVGESSKGGFPFTP</sequence>
<dbReference type="EMBL" id="AMZH03035174">
    <property type="protein sequence ID" value="RRT31878.1"/>
    <property type="molecule type" value="Genomic_DNA"/>
</dbReference>
<evidence type="ECO:0000256" key="1">
    <source>
        <dbReference type="SAM" id="MobiDB-lite"/>
    </source>
</evidence>
<dbReference type="AlphaFoldDB" id="A0A426WXE4"/>
<accession>A0A426WXE4</accession>
<feature type="compositionally biased region" description="Polar residues" evidence="1">
    <location>
        <begin position="165"/>
        <end position="177"/>
    </location>
</feature>
<organism evidence="2 3">
    <name type="scientific">Ensete ventricosum</name>
    <name type="common">Abyssinian banana</name>
    <name type="synonym">Musa ensete</name>
    <dbReference type="NCBI Taxonomy" id="4639"/>
    <lineage>
        <taxon>Eukaryota</taxon>
        <taxon>Viridiplantae</taxon>
        <taxon>Streptophyta</taxon>
        <taxon>Embryophyta</taxon>
        <taxon>Tracheophyta</taxon>
        <taxon>Spermatophyta</taxon>
        <taxon>Magnoliopsida</taxon>
        <taxon>Liliopsida</taxon>
        <taxon>Zingiberales</taxon>
        <taxon>Musaceae</taxon>
        <taxon>Ensete</taxon>
    </lineage>
</organism>
<proteinExistence type="predicted"/>
<gene>
    <name evidence="2" type="ORF">B296_00054790</name>
</gene>